<sequence length="70" mass="8311">MLIRNIYLRLSVKWKVILIFTSLLAFMSGLFIIGFNYINKVYDRQLLHSSSELLNLYSTDIENKLRKIKT</sequence>
<keyword evidence="1" id="KW-1133">Transmembrane helix</keyword>
<name>A0A090Y4X9_PAEMA</name>
<dbReference type="AlphaFoldDB" id="A0A090Y4X9"/>
<keyword evidence="3" id="KW-1185">Reference proteome</keyword>
<proteinExistence type="predicted"/>
<reference evidence="2 3" key="1">
    <citation type="submission" date="2014-04" db="EMBL/GenBank/DDBJ databases">
        <authorList>
            <person name="Bishop-Lilly K.A."/>
            <person name="Broomall S.M."/>
            <person name="Chain P.S."/>
            <person name="Chertkov O."/>
            <person name="Coyne S.R."/>
            <person name="Daligault H.E."/>
            <person name="Davenport K.W."/>
            <person name="Erkkila T."/>
            <person name="Frey K.G."/>
            <person name="Gibbons H.S."/>
            <person name="Gu W."/>
            <person name="Jaissle J."/>
            <person name="Johnson S.L."/>
            <person name="Koroleva G.I."/>
            <person name="Ladner J.T."/>
            <person name="Lo C.-C."/>
            <person name="Minogue T.D."/>
            <person name="Munk C."/>
            <person name="Palacios G.F."/>
            <person name="Redden C.L."/>
            <person name="Rosenzweig C.N."/>
            <person name="Scholz M.B."/>
            <person name="Teshima H."/>
            <person name="Xu Y."/>
        </authorList>
    </citation>
    <scope>NUCLEOTIDE SEQUENCE [LARGE SCALE GENOMIC DNA]</scope>
    <source>
        <strain evidence="2 3">8244</strain>
    </source>
</reference>
<evidence type="ECO:0000313" key="3">
    <source>
        <dbReference type="Proteomes" id="UP000029278"/>
    </source>
</evidence>
<dbReference type="PATRIC" id="fig|44252.3.peg.5943"/>
<dbReference type="RefSeq" id="WP_036626943.1">
    <property type="nucleotide sequence ID" value="NZ_BGML01000027.1"/>
</dbReference>
<keyword evidence="1" id="KW-0812">Transmembrane</keyword>
<protein>
    <submittedName>
        <fullName evidence="2">Uncharacterized protein</fullName>
    </submittedName>
</protein>
<organism evidence="2 3">
    <name type="scientific">Paenibacillus macerans</name>
    <name type="common">Bacillus macerans</name>
    <dbReference type="NCBI Taxonomy" id="44252"/>
    <lineage>
        <taxon>Bacteria</taxon>
        <taxon>Bacillati</taxon>
        <taxon>Bacillota</taxon>
        <taxon>Bacilli</taxon>
        <taxon>Bacillales</taxon>
        <taxon>Paenibacillaceae</taxon>
        <taxon>Paenibacillus</taxon>
    </lineage>
</organism>
<dbReference type="STRING" id="44252.DJ90_5978"/>
<dbReference type="HOGENOM" id="CLU_2754065_0_0_9"/>
<accession>A0A090Y4X9</accession>
<evidence type="ECO:0000256" key="1">
    <source>
        <dbReference type="SAM" id="Phobius"/>
    </source>
</evidence>
<dbReference type="Proteomes" id="UP000029278">
    <property type="component" value="Unassembled WGS sequence"/>
</dbReference>
<keyword evidence="1" id="KW-0472">Membrane</keyword>
<gene>
    <name evidence="2" type="ORF">DJ90_5978</name>
</gene>
<dbReference type="GeneID" id="77010112"/>
<dbReference type="EMBL" id="JMQA01000051">
    <property type="protein sequence ID" value="KFM93813.1"/>
    <property type="molecule type" value="Genomic_DNA"/>
</dbReference>
<feature type="transmembrane region" description="Helical" evidence="1">
    <location>
        <begin position="16"/>
        <end position="38"/>
    </location>
</feature>
<comment type="caution">
    <text evidence="2">The sequence shown here is derived from an EMBL/GenBank/DDBJ whole genome shotgun (WGS) entry which is preliminary data.</text>
</comment>
<evidence type="ECO:0000313" key="2">
    <source>
        <dbReference type="EMBL" id="KFM93813.1"/>
    </source>
</evidence>